<comment type="caution">
    <text evidence="2">The sequence shown here is derived from an EMBL/GenBank/DDBJ whole genome shotgun (WGS) entry which is preliminary data.</text>
</comment>
<keyword evidence="1" id="KW-0812">Transmembrane</keyword>
<protein>
    <submittedName>
        <fullName evidence="2">Uncharacterized protein</fullName>
    </submittedName>
</protein>
<keyword evidence="1" id="KW-0472">Membrane</keyword>
<gene>
    <name evidence="2" type="ORF">GW534_11635</name>
</gene>
<sequence length="49" mass="5400">MLRFNNETLIACTFSGGMRNISAGAVIAIHYFPATVVLPVICGMFFNKY</sequence>
<feature type="transmembrane region" description="Helical" evidence="1">
    <location>
        <begin position="21"/>
        <end position="46"/>
    </location>
</feature>
<evidence type="ECO:0000313" key="3">
    <source>
        <dbReference type="Proteomes" id="UP000743899"/>
    </source>
</evidence>
<organism evidence="2 3">
    <name type="scientific">Pallidibacillus pasinlerensis</name>
    <dbReference type="NCBI Taxonomy" id="2703818"/>
    <lineage>
        <taxon>Bacteria</taxon>
        <taxon>Bacillati</taxon>
        <taxon>Bacillota</taxon>
        <taxon>Bacilli</taxon>
        <taxon>Bacillales</taxon>
        <taxon>Bacillaceae</taxon>
        <taxon>Pallidibacillus</taxon>
    </lineage>
</organism>
<dbReference type="InterPro" id="IPR038770">
    <property type="entry name" value="Na+/solute_symporter_sf"/>
</dbReference>
<dbReference type="Proteomes" id="UP000743899">
    <property type="component" value="Unassembled WGS sequence"/>
</dbReference>
<reference evidence="2 3" key="1">
    <citation type="submission" date="2020-01" db="EMBL/GenBank/DDBJ databases">
        <title>A novel Bacillus sp. from Pasinler.</title>
        <authorList>
            <person name="Adiguzel A."/>
            <person name="Ay H."/>
            <person name="Baltaci M.O."/>
        </authorList>
    </citation>
    <scope>NUCLEOTIDE SEQUENCE [LARGE SCALE GENOMIC DNA]</scope>
    <source>
        <strain evidence="2 3">P1</strain>
    </source>
</reference>
<dbReference type="EMBL" id="JAACYS010000057">
    <property type="protein sequence ID" value="NCU18366.1"/>
    <property type="molecule type" value="Genomic_DNA"/>
</dbReference>
<accession>A0ABX0A754</accession>
<proteinExistence type="predicted"/>
<evidence type="ECO:0000313" key="2">
    <source>
        <dbReference type="EMBL" id="NCU18366.1"/>
    </source>
</evidence>
<keyword evidence="3" id="KW-1185">Reference proteome</keyword>
<evidence type="ECO:0000256" key="1">
    <source>
        <dbReference type="SAM" id="Phobius"/>
    </source>
</evidence>
<dbReference type="Gene3D" id="1.20.1530.20">
    <property type="match status" value="1"/>
</dbReference>
<name>A0ABX0A754_9BACI</name>
<keyword evidence="1" id="KW-1133">Transmembrane helix</keyword>
<dbReference type="RefSeq" id="WP_161921197.1">
    <property type="nucleotide sequence ID" value="NZ_JAACYS010000057.1"/>
</dbReference>